<dbReference type="Proteomes" id="UP000069935">
    <property type="component" value="Chromosome 6"/>
</dbReference>
<keyword evidence="6 7" id="KW-0592">Phosphate transport</keyword>
<evidence type="ECO:0000256" key="1">
    <source>
        <dbReference type="ARBA" id="ARBA00002841"/>
    </source>
</evidence>
<keyword evidence="5 7" id="KW-0813">Transport</keyword>
<protein>
    <recommendedName>
        <fullName evidence="4 7">Phosphate-binding protein PstS</fullName>
    </recommendedName>
</protein>
<dbReference type="NCBIfam" id="NF008171">
    <property type="entry name" value="PRK10918.1"/>
    <property type="match status" value="1"/>
</dbReference>
<dbReference type="KEGG" id="ati:AL072_29065"/>
<dbReference type="CDD" id="cd13565">
    <property type="entry name" value="PBP2_PstS"/>
    <property type="match status" value="1"/>
</dbReference>
<dbReference type="InterPro" id="IPR050962">
    <property type="entry name" value="Phosphate-bind_PstS"/>
</dbReference>
<evidence type="ECO:0000256" key="8">
    <source>
        <dbReference type="SAM" id="SignalP"/>
    </source>
</evidence>
<accession>A0AAC8W4L5</accession>
<proteinExistence type="inferred from homology"/>
<gene>
    <name evidence="10" type="ORF">AL072_29065</name>
</gene>
<comment type="subunit">
    <text evidence="3 7">The complex is composed of two ATP-binding proteins (PstB), two transmembrane proteins (PstC and PstA) and a solute-binding protein (PstS).</text>
</comment>
<evidence type="ECO:0000256" key="4">
    <source>
        <dbReference type="ARBA" id="ARBA00021889"/>
    </source>
</evidence>
<dbReference type="GO" id="GO:0043190">
    <property type="term" value="C:ATP-binding cassette (ABC) transporter complex"/>
    <property type="evidence" value="ECO:0007669"/>
    <property type="project" value="InterPro"/>
</dbReference>
<organism evidence="10 11">
    <name type="scientific">Azospirillum thiophilum</name>
    <dbReference type="NCBI Taxonomy" id="528244"/>
    <lineage>
        <taxon>Bacteria</taxon>
        <taxon>Pseudomonadati</taxon>
        <taxon>Pseudomonadota</taxon>
        <taxon>Alphaproteobacteria</taxon>
        <taxon>Rhodospirillales</taxon>
        <taxon>Azospirillaceae</taxon>
        <taxon>Azospirillum</taxon>
    </lineage>
</organism>
<reference evidence="10 11" key="2">
    <citation type="journal article" date="2016" name="Genome Announc.">
        <title>Complete Genome Sequence of a Strain of Azospirillum thiophilum Isolated from a Sulfide Spring.</title>
        <authorList>
            <person name="Fomenkov A."/>
            <person name="Vincze T."/>
            <person name="Grabovich M."/>
            <person name="Anton B.P."/>
            <person name="Dubinina G."/>
            <person name="Orlova M."/>
            <person name="Belousova E."/>
            <person name="Roberts R.J."/>
        </authorList>
    </citation>
    <scope>NUCLEOTIDE SEQUENCE [LARGE SCALE GENOMIC DNA]</scope>
    <source>
        <strain evidence="10 11">BV-S</strain>
    </source>
</reference>
<dbReference type="RefSeq" id="WP_045584979.1">
    <property type="nucleotide sequence ID" value="NZ_CP012406.1"/>
</dbReference>
<name>A0AAC8W4L5_9PROT</name>
<keyword evidence="11" id="KW-1185">Reference proteome</keyword>
<dbReference type="InterPro" id="IPR024370">
    <property type="entry name" value="PBP_domain"/>
</dbReference>
<reference evidence="11" key="1">
    <citation type="submission" date="2015-08" db="EMBL/GenBank/DDBJ databases">
        <title>Complete Genome Sequence of Azospirillum thiophilum BV-S.</title>
        <authorList>
            <person name="Fomenkov A."/>
            <person name="Vincze T."/>
            <person name="Grabovich M."/>
            <person name="Dubinina G."/>
            <person name="Orlova M."/>
            <person name="Belousova E."/>
            <person name="Roberts R.J."/>
        </authorList>
    </citation>
    <scope>NUCLEOTIDE SEQUENCE [LARGE SCALE GENOMIC DNA]</scope>
    <source>
        <strain evidence="11">BV-S</strain>
    </source>
</reference>
<dbReference type="GO" id="GO:0042301">
    <property type="term" value="F:phosphate ion binding"/>
    <property type="evidence" value="ECO:0007669"/>
    <property type="project" value="InterPro"/>
</dbReference>
<keyword evidence="8" id="KW-0732">Signal</keyword>
<dbReference type="AlphaFoldDB" id="A0AAC8W4L5"/>
<dbReference type="PANTHER" id="PTHR42996">
    <property type="entry name" value="PHOSPHATE-BINDING PROTEIN PSTS"/>
    <property type="match status" value="1"/>
</dbReference>
<dbReference type="Pfam" id="PF12849">
    <property type="entry name" value="PBP_like_2"/>
    <property type="match status" value="1"/>
</dbReference>
<dbReference type="SUPFAM" id="SSF53850">
    <property type="entry name" value="Periplasmic binding protein-like II"/>
    <property type="match status" value="1"/>
</dbReference>
<evidence type="ECO:0000313" key="10">
    <source>
        <dbReference type="EMBL" id="ALG75030.1"/>
    </source>
</evidence>
<dbReference type="EMBL" id="CP012406">
    <property type="protein sequence ID" value="ALG75030.1"/>
    <property type="molecule type" value="Genomic_DNA"/>
</dbReference>
<evidence type="ECO:0000256" key="6">
    <source>
        <dbReference type="ARBA" id="ARBA00022592"/>
    </source>
</evidence>
<dbReference type="PANTHER" id="PTHR42996:SF1">
    <property type="entry name" value="PHOSPHATE-BINDING PROTEIN PSTS"/>
    <property type="match status" value="1"/>
</dbReference>
<feature type="chain" id="PRO_5042246401" description="Phosphate-binding protein PstS" evidence="8">
    <location>
        <begin position="22"/>
        <end position="355"/>
    </location>
</feature>
<evidence type="ECO:0000256" key="2">
    <source>
        <dbReference type="ARBA" id="ARBA00008725"/>
    </source>
</evidence>
<dbReference type="Gene3D" id="3.40.190.10">
    <property type="entry name" value="Periplasmic binding protein-like II"/>
    <property type="match status" value="2"/>
</dbReference>
<feature type="signal peptide" evidence="8">
    <location>
        <begin position="1"/>
        <end position="21"/>
    </location>
</feature>
<dbReference type="PIRSF" id="PIRSF002756">
    <property type="entry name" value="PstS"/>
    <property type="match status" value="1"/>
</dbReference>
<evidence type="ECO:0000313" key="11">
    <source>
        <dbReference type="Proteomes" id="UP000069935"/>
    </source>
</evidence>
<feature type="domain" description="PBP" evidence="9">
    <location>
        <begin position="29"/>
        <end position="311"/>
    </location>
</feature>
<evidence type="ECO:0000256" key="5">
    <source>
        <dbReference type="ARBA" id="ARBA00022448"/>
    </source>
</evidence>
<comment type="similarity">
    <text evidence="2 7">Belongs to the PstS family.</text>
</comment>
<dbReference type="NCBIfam" id="TIGR00975">
    <property type="entry name" value="3a0107s03"/>
    <property type="match status" value="1"/>
</dbReference>
<dbReference type="InterPro" id="IPR005673">
    <property type="entry name" value="ABC_phos-bd_PstS"/>
</dbReference>
<evidence type="ECO:0000259" key="9">
    <source>
        <dbReference type="Pfam" id="PF12849"/>
    </source>
</evidence>
<sequence>MTSAFVRCAAFGALAVLSVSAAPLSVASAADISGAGATFPYPIYAKWADAYKKETGTGLNYQSIGSGGGIKQIKAKTVTFGASDMPLKPEELEQAGLIQFPMIMGGVVPVVNLKGVKGGEIKLSGTVLANIYMGEVTKWNDAQIKALNPNVNLPNTAIAPIYRSDGSGTNFLFTDYLSKTSPKFKTQIGANTSVQWPAGIGAKGNEGVANMVKQTDGSVGYVEYAYAKQNNITHLGLQNKDGKIVEPKIEAFQAAAANADWANAKGYYVLLTDEPGAESWPITGASFILMYKNPQDPAISAEALKFFDWAYKSGAKMATDLDYVPMPASVIEMVEKTWSQSIQVEGKPIWTASAK</sequence>
<evidence type="ECO:0000256" key="7">
    <source>
        <dbReference type="PIRNR" id="PIRNR002756"/>
    </source>
</evidence>
<comment type="function">
    <text evidence="1 7">Part of the ABC transporter complex PstSACB involved in phosphate import.</text>
</comment>
<evidence type="ECO:0000256" key="3">
    <source>
        <dbReference type="ARBA" id="ARBA00011529"/>
    </source>
</evidence>
<dbReference type="GO" id="GO:0035435">
    <property type="term" value="P:phosphate ion transmembrane transport"/>
    <property type="evidence" value="ECO:0007669"/>
    <property type="project" value="InterPro"/>
</dbReference>